<feature type="region of interest" description="Disordered" evidence="1">
    <location>
        <begin position="1"/>
        <end position="72"/>
    </location>
</feature>
<organism evidence="2">
    <name type="scientific">Albugo laibachii Nc14</name>
    <dbReference type="NCBI Taxonomy" id="890382"/>
    <lineage>
        <taxon>Eukaryota</taxon>
        <taxon>Sar</taxon>
        <taxon>Stramenopiles</taxon>
        <taxon>Oomycota</taxon>
        <taxon>Peronosporomycetes</taxon>
        <taxon>Albuginales</taxon>
        <taxon>Albuginaceae</taxon>
        <taxon>Albugo</taxon>
    </lineage>
</organism>
<dbReference type="HOGENOM" id="CLU_052916_0_0_1"/>
<dbReference type="AlphaFoldDB" id="F0WT34"/>
<dbReference type="EMBL" id="FR824288">
    <property type="protein sequence ID" value="CCA24521.1"/>
    <property type="molecule type" value="Genomic_DNA"/>
</dbReference>
<feature type="compositionally biased region" description="Basic and acidic residues" evidence="1">
    <location>
        <begin position="47"/>
        <end position="65"/>
    </location>
</feature>
<evidence type="ECO:0000313" key="2">
    <source>
        <dbReference type="EMBL" id="CCA24521.1"/>
    </source>
</evidence>
<name>F0WT34_9STRA</name>
<proteinExistence type="predicted"/>
<evidence type="ECO:0000256" key="1">
    <source>
        <dbReference type="SAM" id="MobiDB-lite"/>
    </source>
</evidence>
<gene>
    <name evidence="2" type="primary">AlNc14C243G9521</name>
    <name evidence="2" type="ORF">ALNC14_106650</name>
</gene>
<sequence>MSPSGKVTAAEEHRAQPEVEAGHERASSLQEEPRDTQGKLLDLLTDLTERVERMEVSQERQEKQGRLPMSKKSLEMTPHLRVSLVVSPSTYFGASQRGYAVAAANVEMAQAEQPDLPPPIHQPPLPQHIAPGTQYGRVPGTRQRKLGIRPFDDFIRGTSKGLSVEQGCQGGCPWAPLDRDGGEELQPSGREIAEELAHLGQSTVIELCGKHFERDLVSNVHGGRRDVRKERKDVWEERRGFRSERRDARKCYKYGKPGHFKAAFSERNREGGTSGEVDFVFTVDGSSVDEEYWILDSGSSRHLVNDDKLLEDPEEYASECVAADGGHLRITKRVVLRLQRGLLRESVKLVECRNLLMVW</sequence>
<protein>
    <submittedName>
        <fullName evidence="2">AlNc14C243G9521 protein</fullName>
    </submittedName>
</protein>
<accession>F0WT34</accession>
<reference evidence="2" key="1">
    <citation type="journal article" date="2011" name="PLoS Biol.">
        <title>Gene gain and loss during evolution of obligate parasitism in the white rust pathogen of Arabidopsis thaliana.</title>
        <authorList>
            <person name="Kemen E."/>
            <person name="Gardiner A."/>
            <person name="Schultz-Larsen T."/>
            <person name="Kemen A.C."/>
            <person name="Balmuth A.L."/>
            <person name="Robert-Seilaniantz A."/>
            <person name="Bailey K."/>
            <person name="Holub E."/>
            <person name="Studholme D.J."/>
            <person name="Maclean D."/>
            <person name="Jones J.D."/>
        </authorList>
    </citation>
    <scope>NUCLEOTIDE SEQUENCE</scope>
</reference>
<feature type="compositionally biased region" description="Basic and acidic residues" evidence="1">
    <location>
        <begin position="9"/>
        <end position="37"/>
    </location>
</feature>
<reference evidence="2" key="2">
    <citation type="submission" date="2011-02" db="EMBL/GenBank/DDBJ databases">
        <authorList>
            <person name="MacLean D."/>
        </authorList>
    </citation>
    <scope>NUCLEOTIDE SEQUENCE</scope>
</reference>